<proteinExistence type="predicted"/>
<name>A0A139AKD9_GONPJ</name>
<dbReference type="Proteomes" id="UP000070544">
    <property type="component" value="Unassembled WGS sequence"/>
</dbReference>
<dbReference type="OMA" id="DVAYWCH"/>
<dbReference type="GO" id="GO:0036038">
    <property type="term" value="C:MKS complex"/>
    <property type="evidence" value="ECO:0007669"/>
    <property type="project" value="TreeGrafter"/>
</dbReference>
<evidence type="ECO:0000256" key="5">
    <source>
        <dbReference type="ARBA" id="ARBA00023273"/>
    </source>
</evidence>
<dbReference type="EMBL" id="KQ965748">
    <property type="protein sequence ID" value="KXS17252.1"/>
    <property type="molecule type" value="Genomic_DNA"/>
</dbReference>
<evidence type="ECO:0000313" key="8">
    <source>
        <dbReference type="Proteomes" id="UP000070544"/>
    </source>
</evidence>
<keyword evidence="2" id="KW-0963">Cytoplasm</keyword>
<gene>
    <name evidence="7" type="ORF">M427DRAFT_133683</name>
</gene>
<evidence type="ECO:0000256" key="3">
    <source>
        <dbReference type="ARBA" id="ARBA00022794"/>
    </source>
</evidence>
<dbReference type="AlphaFoldDB" id="A0A139AKD9"/>
<protein>
    <recommendedName>
        <fullName evidence="6">B9 domain-containing protein 2</fullName>
    </recommendedName>
</protein>
<keyword evidence="5" id="KW-0966">Cell projection</keyword>
<dbReference type="STRING" id="1344416.A0A139AKD9"/>
<accession>A0A139AKD9</accession>
<dbReference type="InterPro" id="IPR010796">
    <property type="entry name" value="C2_B9-type_dom"/>
</dbReference>
<comment type="subcellular location">
    <subcellularLocation>
        <location evidence="1">Cytoplasm</location>
        <location evidence="1">Cytoskeleton</location>
        <location evidence="1">Cilium basal body</location>
    </subcellularLocation>
</comment>
<evidence type="ECO:0000256" key="6">
    <source>
        <dbReference type="ARBA" id="ARBA00039272"/>
    </source>
</evidence>
<reference evidence="7 8" key="1">
    <citation type="journal article" date="2015" name="Genome Biol. Evol.">
        <title>Phylogenomic analyses indicate that early fungi evolved digesting cell walls of algal ancestors of land plants.</title>
        <authorList>
            <person name="Chang Y."/>
            <person name="Wang S."/>
            <person name="Sekimoto S."/>
            <person name="Aerts A.L."/>
            <person name="Choi C."/>
            <person name="Clum A."/>
            <person name="LaButti K.M."/>
            <person name="Lindquist E.A."/>
            <person name="Yee Ngan C."/>
            <person name="Ohm R.A."/>
            <person name="Salamov A.A."/>
            <person name="Grigoriev I.V."/>
            <person name="Spatafora J.W."/>
            <person name="Berbee M.L."/>
        </authorList>
    </citation>
    <scope>NUCLEOTIDE SEQUENCE [LARGE SCALE GENOMIC DNA]</scope>
    <source>
        <strain evidence="7 8">JEL478</strain>
    </source>
</reference>
<organism evidence="7 8">
    <name type="scientific">Gonapodya prolifera (strain JEL478)</name>
    <name type="common">Monoblepharis prolifera</name>
    <dbReference type="NCBI Taxonomy" id="1344416"/>
    <lineage>
        <taxon>Eukaryota</taxon>
        <taxon>Fungi</taxon>
        <taxon>Fungi incertae sedis</taxon>
        <taxon>Chytridiomycota</taxon>
        <taxon>Chytridiomycota incertae sedis</taxon>
        <taxon>Monoblepharidomycetes</taxon>
        <taxon>Monoblepharidales</taxon>
        <taxon>Gonapodyaceae</taxon>
        <taxon>Gonapodya</taxon>
    </lineage>
</organism>
<evidence type="ECO:0000313" key="7">
    <source>
        <dbReference type="EMBL" id="KXS17252.1"/>
    </source>
</evidence>
<keyword evidence="8" id="KW-1185">Reference proteome</keyword>
<evidence type="ECO:0000256" key="2">
    <source>
        <dbReference type="ARBA" id="ARBA00022490"/>
    </source>
</evidence>
<keyword evidence="4" id="KW-0206">Cytoskeleton</keyword>
<dbReference type="GO" id="GO:0060271">
    <property type="term" value="P:cilium assembly"/>
    <property type="evidence" value="ECO:0007669"/>
    <property type="project" value="TreeGrafter"/>
</dbReference>
<dbReference type="OrthoDB" id="184109at2759"/>
<evidence type="ECO:0000256" key="1">
    <source>
        <dbReference type="ARBA" id="ARBA00004120"/>
    </source>
</evidence>
<evidence type="ECO:0000256" key="4">
    <source>
        <dbReference type="ARBA" id="ARBA00023212"/>
    </source>
</evidence>
<keyword evidence="3" id="KW-0970">Cilium biogenesis/degradation</keyword>
<dbReference type="PANTHER" id="PTHR12968:SF2">
    <property type="entry name" value="B9 DOMAIN-CONTAINING PROTEIN 2"/>
    <property type="match status" value="1"/>
</dbReference>
<dbReference type="Pfam" id="PF07162">
    <property type="entry name" value="B9-C2"/>
    <property type="match status" value="1"/>
</dbReference>
<dbReference type="PANTHER" id="PTHR12968">
    <property type="entry name" value="B9 DOMAIN-CONTAINING"/>
    <property type="match status" value="1"/>
</dbReference>
<sequence length="140" mass="15153">MAELHVVGAILGASGFPSSSLCCKWNFVAGSDWGIVEGSEPGQTHVDVPAEDPRLTVWEHPLGPKLSFQVLCQDGLGRNELCHFLQSPPALVDPTLAHRPSDRFRLRTQTMGTIIVEVSVVARGFSEYGVVFGGDKLDHT</sequence>